<proteinExistence type="predicted"/>
<name>A0ACC1P514_9PEZI</name>
<dbReference type="EMBL" id="JAPDGR010000939">
    <property type="protein sequence ID" value="KAJ2986491.1"/>
    <property type="molecule type" value="Genomic_DNA"/>
</dbReference>
<comment type="caution">
    <text evidence="1">The sequence shown here is derived from an EMBL/GenBank/DDBJ whole genome shotgun (WGS) entry which is preliminary data.</text>
</comment>
<keyword evidence="2" id="KW-1185">Reference proteome</keyword>
<organism evidence="1 2">
    <name type="scientific">Xylaria curta</name>
    <dbReference type="NCBI Taxonomy" id="42375"/>
    <lineage>
        <taxon>Eukaryota</taxon>
        <taxon>Fungi</taxon>
        <taxon>Dikarya</taxon>
        <taxon>Ascomycota</taxon>
        <taxon>Pezizomycotina</taxon>
        <taxon>Sordariomycetes</taxon>
        <taxon>Xylariomycetidae</taxon>
        <taxon>Xylariales</taxon>
        <taxon>Xylariaceae</taxon>
        <taxon>Xylaria</taxon>
    </lineage>
</organism>
<reference evidence="1" key="1">
    <citation type="submission" date="2022-10" db="EMBL/GenBank/DDBJ databases">
        <title>Genome Sequence of Xylaria curta.</title>
        <authorList>
            <person name="Buettner E."/>
        </authorList>
    </citation>
    <scope>NUCLEOTIDE SEQUENCE</scope>
    <source>
        <strain evidence="1">Babe10</strain>
    </source>
</reference>
<accession>A0ACC1P514</accession>
<gene>
    <name evidence="1" type="ORF">NUW58_g5003</name>
</gene>
<dbReference type="Proteomes" id="UP001143856">
    <property type="component" value="Unassembled WGS sequence"/>
</dbReference>
<evidence type="ECO:0000313" key="1">
    <source>
        <dbReference type="EMBL" id="KAJ2986491.1"/>
    </source>
</evidence>
<protein>
    <submittedName>
        <fullName evidence="1">Uncharacterized protein</fullName>
    </submittedName>
</protein>
<sequence>MKLISSSASMSVANIAKIIALASLAVLGDARRASVDAGGADTAAVLPRVLGKRDAYTCYGHNASVTDCQAALDQLQTFTDQNFEVYSGVCLNWSQDTCNVRFCAQPYVARTVNRTASWIYNWANNSLMGCVRGGQYSVMGDSANLNGNGGTYRLHLEHANPRHG</sequence>
<evidence type="ECO:0000313" key="2">
    <source>
        <dbReference type="Proteomes" id="UP001143856"/>
    </source>
</evidence>